<protein>
    <recommendedName>
        <fullName evidence="3">SPOR domain-containing protein</fullName>
    </recommendedName>
</protein>
<evidence type="ECO:0008006" key="3">
    <source>
        <dbReference type="Google" id="ProtNLM"/>
    </source>
</evidence>
<dbReference type="EMBL" id="AZHX01001297">
    <property type="protein sequence ID" value="ETX04128.1"/>
    <property type="molecule type" value="Genomic_DNA"/>
</dbReference>
<evidence type="ECO:0000313" key="1">
    <source>
        <dbReference type="EMBL" id="ETX04128.1"/>
    </source>
</evidence>
<proteinExistence type="predicted"/>
<dbReference type="Proteomes" id="UP000019140">
    <property type="component" value="Unassembled WGS sequence"/>
</dbReference>
<organism evidence="1 2">
    <name type="scientific">Candidatus Entotheonella gemina</name>
    <dbReference type="NCBI Taxonomy" id="1429439"/>
    <lineage>
        <taxon>Bacteria</taxon>
        <taxon>Pseudomonadati</taxon>
        <taxon>Nitrospinota/Tectimicrobiota group</taxon>
        <taxon>Candidatus Tectimicrobiota</taxon>
        <taxon>Candidatus Entotheonellia</taxon>
        <taxon>Candidatus Entotheonellales</taxon>
        <taxon>Candidatus Entotheonellaceae</taxon>
        <taxon>Candidatus Entotheonella</taxon>
    </lineage>
</organism>
<accession>W4M1U7</accession>
<sequence length="269" mass="30156">MTVRVLIAVLILETISFQASNSAPQPVWLVIASTEQTASAVLGVKAALRDEWPNSTVVRSNDCKNLKQGLYLLSIGIFRAHDEAKRALKQLQAWIPDAYLRKCIMEKPSLLSLGIPLIHPSIEHAPVDVVNWSDNDRTSELIMIRGLGVLLLERRYDPQDESMLEGRSQSVYVIRSNQSSLILLEKNCLGLGGIQYYRNMNLLAFHCERGIAADHIVHTSKVITLNPVNVVFEQPWCRNPQVKAGKVFTCEKELVDAEGDLSLRRKSFP</sequence>
<dbReference type="HOGENOM" id="CLU_1033210_0_0_7"/>
<dbReference type="AlphaFoldDB" id="W4M1U7"/>
<evidence type="ECO:0000313" key="2">
    <source>
        <dbReference type="Proteomes" id="UP000019140"/>
    </source>
</evidence>
<comment type="caution">
    <text evidence="1">The sequence shown here is derived from an EMBL/GenBank/DDBJ whole genome shotgun (WGS) entry which is preliminary data.</text>
</comment>
<reference evidence="1 2" key="1">
    <citation type="journal article" date="2014" name="Nature">
        <title>An environmental bacterial taxon with a large and distinct metabolic repertoire.</title>
        <authorList>
            <person name="Wilson M.C."/>
            <person name="Mori T."/>
            <person name="Ruckert C."/>
            <person name="Uria A.R."/>
            <person name="Helf M.J."/>
            <person name="Takada K."/>
            <person name="Gernert C."/>
            <person name="Steffens U.A."/>
            <person name="Heycke N."/>
            <person name="Schmitt S."/>
            <person name="Rinke C."/>
            <person name="Helfrich E.J."/>
            <person name="Brachmann A.O."/>
            <person name="Gurgui C."/>
            <person name="Wakimoto T."/>
            <person name="Kracht M."/>
            <person name="Crusemann M."/>
            <person name="Hentschel U."/>
            <person name="Abe I."/>
            <person name="Matsunaga S."/>
            <person name="Kalinowski J."/>
            <person name="Takeyama H."/>
            <person name="Piel J."/>
        </authorList>
    </citation>
    <scope>NUCLEOTIDE SEQUENCE [LARGE SCALE GENOMIC DNA]</scope>
    <source>
        <strain evidence="2">TSY2</strain>
    </source>
</reference>
<name>W4M1U7_9BACT</name>
<gene>
    <name evidence="1" type="ORF">ETSY2_30600</name>
</gene>
<keyword evidence="2" id="KW-1185">Reference proteome</keyword>